<dbReference type="EC" id="2.3.1.266" evidence="5"/>
<keyword evidence="7" id="KW-0689">Ribosomal protein</keyword>
<dbReference type="Proteomes" id="UP001467690">
    <property type="component" value="Unassembled WGS sequence"/>
</dbReference>
<dbReference type="InterPro" id="IPR050680">
    <property type="entry name" value="YpeA/RimI_acetyltransf"/>
</dbReference>
<dbReference type="GO" id="GO:0008999">
    <property type="term" value="F:protein-N-terminal-alanine acetyltransferase activity"/>
    <property type="evidence" value="ECO:0007669"/>
    <property type="project" value="UniProtKB-EC"/>
</dbReference>
<keyword evidence="3 7" id="KW-0808">Transferase</keyword>
<accession>A0ABV1REW2</accession>
<dbReference type="NCBIfam" id="TIGR01575">
    <property type="entry name" value="rimI"/>
    <property type="match status" value="1"/>
</dbReference>
<dbReference type="Pfam" id="PF00583">
    <property type="entry name" value="Acetyltransf_1"/>
    <property type="match status" value="1"/>
</dbReference>
<evidence type="ECO:0000256" key="3">
    <source>
        <dbReference type="ARBA" id="ARBA00022679"/>
    </source>
</evidence>
<proteinExistence type="inferred from homology"/>
<protein>
    <recommendedName>
        <fullName evidence="5">[Ribosomal protein bS18]-alanine N-acetyltransferase</fullName>
        <ecNumber evidence="5">2.3.1.266</ecNumber>
    </recommendedName>
</protein>
<comment type="caution">
    <text evidence="7">The sequence shown here is derived from an EMBL/GenBank/DDBJ whole genome shotgun (WGS) entry which is preliminary data.</text>
</comment>
<dbReference type="Gene3D" id="3.40.630.30">
    <property type="match status" value="1"/>
</dbReference>
<dbReference type="PANTHER" id="PTHR43420">
    <property type="entry name" value="ACETYLTRANSFERASE"/>
    <property type="match status" value="1"/>
</dbReference>
<evidence type="ECO:0000313" key="7">
    <source>
        <dbReference type="EMBL" id="MER2491415.1"/>
    </source>
</evidence>
<comment type="similarity">
    <text evidence="1 5">Belongs to the acetyltransferase family. RimI subfamily.</text>
</comment>
<comment type="subcellular location">
    <subcellularLocation>
        <location evidence="5">Cytoplasm</location>
    </subcellularLocation>
</comment>
<dbReference type="PROSITE" id="PS51186">
    <property type="entry name" value="GNAT"/>
    <property type="match status" value="1"/>
</dbReference>
<dbReference type="InterPro" id="IPR006464">
    <property type="entry name" value="AcTrfase_RimI/Ard1"/>
</dbReference>
<name>A0ABV1REW2_9ALTE</name>
<sequence length="148" mass="16957">MTSQLYDIKQMSVEHCAQVYAIEQASQAHPWSEALIKSCLHPRYFNLVCLGNNQVAGFLIADMVVDELSLLNICVAPHARRQGIAQQLHQYMINFAKQNQVHKVWLEVRSDNTEAFNLYQKLGYQPISIRKNYYAAGVDALNMQLMLK</sequence>
<keyword evidence="4 7" id="KW-0012">Acyltransferase</keyword>
<evidence type="ECO:0000256" key="1">
    <source>
        <dbReference type="ARBA" id="ARBA00005395"/>
    </source>
</evidence>
<evidence type="ECO:0000259" key="6">
    <source>
        <dbReference type="PROSITE" id="PS51186"/>
    </source>
</evidence>
<feature type="domain" description="N-acetyltransferase" evidence="6">
    <location>
        <begin position="6"/>
        <end position="148"/>
    </location>
</feature>
<dbReference type="EMBL" id="JBELOE010000116">
    <property type="protein sequence ID" value="MER2491415.1"/>
    <property type="molecule type" value="Genomic_DNA"/>
</dbReference>
<comment type="catalytic activity">
    <reaction evidence="5">
        <text>N-terminal L-alanyl-[ribosomal protein bS18] + acetyl-CoA = N-terminal N(alpha)-acetyl-L-alanyl-[ribosomal protein bS18] + CoA + H(+)</text>
        <dbReference type="Rhea" id="RHEA:43756"/>
        <dbReference type="Rhea" id="RHEA-COMP:10676"/>
        <dbReference type="Rhea" id="RHEA-COMP:10677"/>
        <dbReference type="ChEBI" id="CHEBI:15378"/>
        <dbReference type="ChEBI" id="CHEBI:57287"/>
        <dbReference type="ChEBI" id="CHEBI:57288"/>
        <dbReference type="ChEBI" id="CHEBI:64718"/>
        <dbReference type="ChEBI" id="CHEBI:83683"/>
        <dbReference type="EC" id="2.3.1.266"/>
    </reaction>
</comment>
<dbReference type="CDD" id="cd04301">
    <property type="entry name" value="NAT_SF"/>
    <property type="match status" value="1"/>
</dbReference>
<gene>
    <name evidence="7" type="primary">rimI</name>
    <name evidence="7" type="ORF">ABS311_05925</name>
</gene>
<evidence type="ECO:0000256" key="5">
    <source>
        <dbReference type="RuleBase" id="RU363094"/>
    </source>
</evidence>
<dbReference type="SUPFAM" id="SSF55729">
    <property type="entry name" value="Acyl-CoA N-acyltransferases (Nat)"/>
    <property type="match status" value="1"/>
</dbReference>
<evidence type="ECO:0000313" key="8">
    <source>
        <dbReference type="Proteomes" id="UP001467690"/>
    </source>
</evidence>
<reference evidence="7 8" key="1">
    <citation type="submission" date="2024-06" db="EMBL/GenBank/DDBJ databases">
        <authorList>
            <person name="Chen R.Y."/>
        </authorList>
    </citation>
    <scope>NUCLEOTIDE SEQUENCE [LARGE SCALE GENOMIC DNA]</scope>
    <source>
        <strain evidence="7 8">D2</strain>
    </source>
</reference>
<dbReference type="PANTHER" id="PTHR43420:SF44">
    <property type="entry name" value="ACETYLTRANSFERASE YPEA"/>
    <property type="match status" value="1"/>
</dbReference>
<dbReference type="GO" id="GO:0005840">
    <property type="term" value="C:ribosome"/>
    <property type="evidence" value="ECO:0007669"/>
    <property type="project" value="UniProtKB-KW"/>
</dbReference>
<organism evidence="7 8">
    <name type="scientific">Catenovulum sediminis</name>
    <dbReference type="NCBI Taxonomy" id="1740262"/>
    <lineage>
        <taxon>Bacteria</taxon>
        <taxon>Pseudomonadati</taxon>
        <taxon>Pseudomonadota</taxon>
        <taxon>Gammaproteobacteria</taxon>
        <taxon>Alteromonadales</taxon>
        <taxon>Alteromonadaceae</taxon>
        <taxon>Catenovulum</taxon>
    </lineage>
</organism>
<keyword evidence="2 5" id="KW-0963">Cytoplasm</keyword>
<dbReference type="InterPro" id="IPR000182">
    <property type="entry name" value="GNAT_dom"/>
</dbReference>
<keyword evidence="7" id="KW-0687">Ribonucleoprotein</keyword>
<dbReference type="RefSeq" id="WP_143871657.1">
    <property type="nucleotide sequence ID" value="NZ_CP041660.1"/>
</dbReference>
<evidence type="ECO:0000256" key="2">
    <source>
        <dbReference type="ARBA" id="ARBA00022490"/>
    </source>
</evidence>
<dbReference type="InterPro" id="IPR016181">
    <property type="entry name" value="Acyl_CoA_acyltransferase"/>
</dbReference>
<evidence type="ECO:0000256" key="4">
    <source>
        <dbReference type="ARBA" id="ARBA00023315"/>
    </source>
</evidence>
<keyword evidence="8" id="KW-1185">Reference proteome</keyword>
<comment type="function">
    <text evidence="5">Acetylates the N-terminal alanine of ribosomal protein bS18.</text>
</comment>